<evidence type="ECO:0000313" key="1">
    <source>
        <dbReference type="EMBL" id="CAB4967354.1"/>
    </source>
</evidence>
<dbReference type="PANTHER" id="PTHR43143">
    <property type="entry name" value="METALLOPHOSPHOESTERASE, CALCINEURIN SUPERFAMILY"/>
    <property type="match status" value="1"/>
</dbReference>
<dbReference type="PANTHER" id="PTHR43143:SF1">
    <property type="entry name" value="SERINE_THREONINE-PROTEIN PHOSPHATASE CPPED1"/>
    <property type="match status" value="1"/>
</dbReference>
<gene>
    <name evidence="1" type="ORF">UFOPK3772_02945</name>
</gene>
<dbReference type="Gene3D" id="3.60.21.10">
    <property type="match status" value="1"/>
</dbReference>
<reference evidence="1" key="1">
    <citation type="submission" date="2020-05" db="EMBL/GenBank/DDBJ databases">
        <authorList>
            <person name="Chiriac C."/>
            <person name="Salcher M."/>
            <person name="Ghai R."/>
            <person name="Kavagutti S V."/>
        </authorList>
    </citation>
    <scope>NUCLEOTIDE SEQUENCE</scope>
</reference>
<proteinExistence type="predicted"/>
<dbReference type="AlphaFoldDB" id="A0A6J7LNU1"/>
<accession>A0A6J7LNU1</accession>
<sequence length="515" mass="55615">MNGDPRLTTSVTIARGEEKSGGWRDLVEGPGEDYQERVPSGESLACLWHVSDVHLCDAESPARLEYLDRFGDPDSPYRAALGDIGTYRPQEILTVQVALSMVTAVNAIDRGPTTGREVDAVVLTGDLTDNAQRNELDWFGRIVDGGEIAPRSGSETESSWVGAIGTHRWDDRYWHPDGPPRGQEADRPTGLYGYPLIPGLVEAARRNVISSGLARRSIAVHGNHDGLLQGTVPPDAVTRALAVGSERIVGLDPTFSPLQTAQAIEQTGPGKYPTTPSSPRLTIVPDTGRDLVGPTDFARALTGQDCNYFSTDVGEVRLISLDTVNLNGGWQGSLDEIQFDWLAGQLADTAGRYVVIASHHPSPTLTNDYAPVGSGRRVLGAEVVELLLRHPHVIAWMAGHIHQHAALWHGDDVSGFWELTTASIIDWPQQARIVELVRVSDRGCPEIAIVSTIVDHAAAVDWGRDSLADPAGMAAVSRALSANDYRIRDGGAQGYVRDSTPTARNAVWRLPDPLV</sequence>
<name>A0A6J7LNU1_9ZZZZ</name>
<dbReference type="InterPro" id="IPR029052">
    <property type="entry name" value="Metallo-depent_PP-like"/>
</dbReference>
<dbReference type="InterPro" id="IPR051918">
    <property type="entry name" value="STPP_CPPED1"/>
</dbReference>
<dbReference type="SUPFAM" id="SSF56300">
    <property type="entry name" value="Metallo-dependent phosphatases"/>
    <property type="match status" value="1"/>
</dbReference>
<protein>
    <submittedName>
        <fullName evidence="1">Unannotated protein</fullName>
    </submittedName>
</protein>
<dbReference type="EMBL" id="CAFBNE010000139">
    <property type="protein sequence ID" value="CAB4967354.1"/>
    <property type="molecule type" value="Genomic_DNA"/>
</dbReference>
<organism evidence="1">
    <name type="scientific">freshwater metagenome</name>
    <dbReference type="NCBI Taxonomy" id="449393"/>
    <lineage>
        <taxon>unclassified sequences</taxon>
        <taxon>metagenomes</taxon>
        <taxon>ecological metagenomes</taxon>
    </lineage>
</organism>